<protein>
    <recommendedName>
        <fullName evidence="4">Pentapeptide repeat-containing protein</fullName>
    </recommendedName>
</protein>
<evidence type="ECO:0008006" key="4">
    <source>
        <dbReference type="Google" id="ProtNLM"/>
    </source>
</evidence>
<proteinExistence type="predicted"/>
<dbReference type="EMBL" id="CZPZ01000007">
    <property type="protein sequence ID" value="CUS34112.1"/>
    <property type="molecule type" value="Genomic_DNA"/>
</dbReference>
<gene>
    <name evidence="2" type="ORF">COMA2_150106</name>
</gene>
<dbReference type="Pfam" id="PF13576">
    <property type="entry name" value="Pentapeptide_3"/>
    <property type="match status" value="1"/>
</dbReference>
<keyword evidence="3" id="KW-1185">Reference proteome</keyword>
<keyword evidence="1" id="KW-1133">Transmembrane helix</keyword>
<accession>A0A0S4LBX8</accession>
<name>A0A0S4LBX8_9BACT</name>
<sequence length="333" mass="36489">MVTCPPEVDAGCVVETSATGTEAGLVIHLSPSCTRAERERHAVHGEAVMDAIAKGRPVDLLGVIVRGDMIFDRLAVQTSNHEDRAGGNGQRIVREALNLRDSVVFGAVRHRATDGSLQFEGPVDVSGSHFKEGVDLSRSVFHKPVELSRAIFEKEAYFVRGQFAMSVECRETKFGPSTRFHQSTFRGSVDCTSALFDGMAEFLEVTFEQPAVFERSRFGLGTGFSGSRFKERASFSEAIFSRETFFGFAAFESEAVFAGAQFLGSADFSHAEFRQQDDLARARFDQPPLLDHTTRPESAQSAGFLQSRNGQYILTLVLLVVAALLVAYAVKIK</sequence>
<feature type="transmembrane region" description="Helical" evidence="1">
    <location>
        <begin position="312"/>
        <end position="330"/>
    </location>
</feature>
<dbReference type="STRING" id="1742973.COMA2_150106"/>
<dbReference type="RefSeq" id="WP_139077105.1">
    <property type="nucleotide sequence ID" value="NZ_CZPZ01000007.1"/>
</dbReference>
<dbReference type="Gene3D" id="2.160.20.80">
    <property type="entry name" value="E3 ubiquitin-protein ligase SopA"/>
    <property type="match status" value="1"/>
</dbReference>
<dbReference type="OrthoDB" id="9768984at2"/>
<dbReference type="AlphaFoldDB" id="A0A0S4LBX8"/>
<organism evidence="2 3">
    <name type="scientific">Candidatus Nitrospira nitrificans</name>
    <dbReference type="NCBI Taxonomy" id="1742973"/>
    <lineage>
        <taxon>Bacteria</taxon>
        <taxon>Pseudomonadati</taxon>
        <taxon>Nitrospirota</taxon>
        <taxon>Nitrospiria</taxon>
        <taxon>Nitrospirales</taxon>
        <taxon>Nitrospiraceae</taxon>
        <taxon>Nitrospira</taxon>
    </lineage>
</organism>
<keyword evidence="1" id="KW-0812">Transmembrane</keyword>
<evidence type="ECO:0000313" key="2">
    <source>
        <dbReference type="EMBL" id="CUS34112.1"/>
    </source>
</evidence>
<reference evidence="3" key="1">
    <citation type="submission" date="2015-10" db="EMBL/GenBank/DDBJ databases">
        <authorList>
            <person name="Luecker S."/>
            <person name="Luecker S."/>
        </authorList>
    </citation>
    <scope>NUCLEOTIDE SEQUENCE [LARGE SCALE GENOMIC DNA]</scope>
</reference>
<dbReference type="InterPro" id="IPR001646">
    <property type="entry name" value="5peptide_repeat"/>
</dbReference>
<keyword evidence="1" id="KW-0472">Membrane</keyword>
<dbReference type="Proteomes" id="UP000198736">
    <property type="component" value="Unassembled WGS sequence"/>
</dbReference>
<evidence type="ECO:0000313" key="3">
    <source>
        <dbReference type="Proteomes" id="UP000198736"/>
    </source>
</evidence>
<evidence type="ECO:0000256" key="1">
    <source>
        <dbReference type="SAM" id="Phobius"/>
    </source>
</evidence>